<dbReference type="InterPro" id="IPR029058">
    <property type="entry name" value="AB_hydrolase_fold"/>
</dbReference>
<evidence type="ECO:0000313" key="2">
    <source>
        <dbReference type="Proteomes" id="UP000663888"/>
    </source>
</evidence>
<dbReference type="EMBL" id="CAJMWX010000973">
    <property type="protein sequence ID" value="CAE6441466.1"/>
    <property type="molecule type" value="Genomic_DNA"/>
</dbReference>
<accession>A0A8H3AVF9</accession>
<comment type="caution">
    <text evidence="1">The sequence shown here is derived from an EMBL/GenBank/DDBJ whole genome shotgun (WGS) entry which is preliminary data.</text>
</comment>
<dbReference type="AlphaFoldDB" id="A0A8H3AVF9"/>
<sequence length="171" mass="18649">MDYADHKAGTASLAVIRLNATTSPRLGTIFVNPGGPGESGVDWVLSDDMTFILNGTGGQYDIVSWDPRGVGSTVPKVQCFEPGTEEIKLWNGSIRGAPIEVRTDFRNTTVRGMFYSHIDEANSVLVNFERQCNSQSKDMLKCVGTAATVRDMIALHDYLKGTELINYLGIS</sequence>
<protein>
    <recommendedName>
        <fullName evidence="3">AB hydrolase-1 domain-containing protein</fullName>
    </recommendedName>
</protein>
<organism evidence="1 2">
    <name type="scientific">Rhizoctonia solani</name>
    <dbReference type="NCBI Taxonomy" id="456999"/>
    <lineage>
        <taxon>Eukaryota</taxon>
        <taxon>Fungi</taxon>
        <taxon>Dikarya</taxon>
        <taxon>Basidiomycota</taxon>
        <taxon>Agaricomycotina</taxon>
        <taxon>Agaricomycetes</taxon>
        <taxon>Cantharellales</taxon>
        <taxon>Ceratobasidiaceae</taxon>
        <taxon>Rhizoctonia</taxon>
    </lineage>
</organism>
<gene>
    <name evidence="1" type="ORF">RDB_LOCUS50779</name>
</gene>
<reference evidence="1" key="1">
    <citation type="submission" date="2021-01" db="EMBL/GenBank/DDBJ databases">
        <authorList>
            <person name="Kaushik A."/>
        </authorList>
    </citation>
    <scope>NUCLEOTIDE SEQUENCE</scope>
    <source>
        <strain evidence="1">AG4-R118</strain>
    </source>
</reference>
<proteinExistence type="predicted"/>
<evidence type="ECO:0008006" key="3">
    <source>
        <dbReference type="Google" id="ProtNLM"/>
    </source>
</evidence>
<name>A0A8H3AVF9_9AGAM</name>
<dbReference type="SUPFAM" id="SSF53474">
    <property type="entry name" value="alpha/beta-Hydrolases"/>
    <property type="match status" value="1"/>
</dbReference>
<dbReference type="Proteomes" id="UP000663888">
    <property type="component" value="Unassembled WGS sequence"/>
</dbReference>
<dbReference type="Gene3D" id="3.40.50.1820">
    <property type="entry name" value="alpha/beta hydrolase"/>
    <property type="match status" value="1"/>
</dbReference>
<evidence type="ECO:0000313" key="1">
    <source>
        <dbReference type="EMBL" id="CAE6441466.1"/>
    </source>
</evidence>